<reference evidence="1" key="1">
    <citation type="submission" date="2014-09" db="EMBL/GenBank/DDBJ databases">
        <authorList>
            <person name="Magalhaes I.L.F."/>
            <person name="Oliveira U."/>
            <person name="Santos F.R."/>
            <person name="Vidigal T.H.D.A."/>
            <person name="Brescovit A.D."/>
            <person name="Santos A.J."/>
        </authorList>
    </citation>
    <scope>NUCLEOTIDE SEQUENCE</scope>
    <source>
        <tissue evidence="1">Shoot tissue taken approximately 20 cm above the soil surface</tissue>
    </source>
</reference>
<protein>
    <submittedName>
        <fullName evidence="1">Uncharacterized protein</fullName>
    </submittedName>
</protein>
<sequence>MMTPTVMITLPNRLKMILMIVSLMQWILKSKVNFSARLATAVAAVSPAVPEGS</sequence>
<evidence type="ECO:0000313" key="1">
    <source>
        <dbReference type="EMBL" id="JAD54884.1"/>
    </source>
</evidence>
<organism evidence="1">
    <name type="scientific">Arundo donax</name>
    <name type="common">Giant reed</name>
    <name type="synonym">Donax arundinaceus</name>
    <dbReference type="NCBI Taxonomy" id="35708"/>
    <lineage>
        <taxon>Eukaryota</taxon>
        <taxon>Viridiplantae</taxon>
        <taxon>Streptophyta</taxon>
        <taxon>Embryophyta</taxon>
        <taxon>Tracheophyta</taxon>
        <taxon>Spermatophyta</taxon>
        <taxon>Magnoliopsida</taxon>
        <taxon>Liliopsida</taxon>
        <taxon>Poales</taxon>
        <taxon>Poaceae</taxon>
        <taxon>PACMAD clade</taxon>
        <taxon>Arundinoideae</taxon>
        <taxon>Arundineae</taxon>
        <taxon>Arundo</taxon>
    </lineage>
</organism>
<dbReference type="AlphaFoldDB" id="A0A0A9AT05"/>
<reference evidence="1" key="2">
    <citation type="journal article" date="2015" name="Data Brief">
        <title>Shoot transcriptome of the giant reed, Arundo donax.</title>
        <authorList>
            <person name="Barrero R.A."/>
            <person name="Guerrero F.D."/>
            <person name="Moolhuijzen P."/>
            <person name="Goolsby J.A."/>
            <person name="Tidwell J."/>
            <person name="Bellgard S.E."/>
            <person name="Bellgard M.I."/>
        </authorList>
    </citation>
    <scope>NUCLEOTIDE SEQUENCE</scope>
    <source>
        <tissue evidence="1">Shoot tissue taken approximately 20 cm above the soil surface</tissue>
    </source>
</reference>
<dbReference type="EMBL" id="GBRH01243011">
    <property type="protein sequence ID" value="JAD54884.1"/>
    <property type="molecule type" value="Transcribed_RNA"/>
</dbReference>
<accession>A0A0A9AT05</accession>
<proteinExistence type="predicted"/>
<name>A0A0A9AT05_ARUDO</name>